<dbReference type="SUPFAM" id="SSF100939">
    <property type="entry name" value="SPOC domain-like"/>
    <property type="match status" value="1"/>
</dbReference>
<dbReference type="Gene3D" id="2.40.290.10">
    <property type="match status" value="1"/>
</dbReference>
<dbReference type="GO" id="GO:0000781">
    <property type="term" value="C:chromosome, telomeric region"/>
    <property type="evidence" value="ECO:0007669"/>
    <property type="project" value="UniProtKB-SubCell"/>
</dbReference>
<evidence type="ECO:0000256" key="1">
    <source>
        <dbReference type="ARBA" id="ARBA00004123"/>
    </source>
</evidence>
<dbReference type="OrthoDB" id="761538at2759"/>
<evidence type="ECO:0000256" key="10">
    <source>
        <dbReference type="ARBA" id="ARBA00022806"/>
    </source>
</evidence>
<evidence type="ECO:0000259" key="18">
    <source>
        <dbReference type="PROSITE" id="PS50800"/>
    </source>
</evidence>
<dbReference type="InterPro" id="IPR036465">
    <property type="entry name" value="vWFA_dom_sf"/>
</dbReference>
<keyword evidence="8" id="KW-0227">DNA damage</keyword>
<dbReference type="Gene3D" id="4.10.970.10">
    <property type="entry name" value="Ku70, bridge and pillars"/>
    <property type="match status" value="1"/>
</dbReference>
<evidence type="ECO:0000256" key="14">
    <source>
        <dbReference type="ARBA" id="ARBA00023172"/>
    </source>
</evidence>
<accession>A0A067MJH5</accession>
<dbReference type="Proteomes" id="UP000027195">
    <property type="component" value="Unassembled WGS sequence"/>
</dbReference>
<keyword evidence="9" id="KW-0378">Hydrolase</keyword>
<evidence type="ECO:0000313" key="20">
    <source>
        <dbReference type="Proteomes" id="UP000027195"/>
    </source>
</evidence>
<dbReference type="GO" id="GO:0006310">
    <property type="term" value="P:DNA recombination"/>
    <property type="evidence" value="ECO:0007669"/>
    <property type="project" value="UniProtKB-KW"/>
</dbReference>
<evidence type="ECO:0000256" key="6">
    <source>
        <dbReference type="ARBA" id="ARBA00022454"/>
    </source>
</evidence>
<keyword evidence="11" id="KW-0067">ATP-binding</keyword>
<comment type="similarity">
    <text evidence="3">Belongs to the ku70 family.</text>
</comment>
<evidence type="ECO:0000256" key="2">
    <source>
        <dbReference type="ARBA" id="ARBA00004574"/>
    </source>
</evidence>
<dbReference type="HOGENOM" id="CLU_014815_3_0_1"/>
<dbReference type="InterPro" id="IPR005160">
    <property type="entry name" value="Ku_C"/>
</dbReference>
<dbReference type="InterPro" id="IPR006164">
    <property type="entry name" value="DNA_bd_Ku70/Ku80"/>
</dbReference>
<dbReference type="SMART" id="SM00559">
    <property type="entry name" value="Ku78"/>
    <property type="match status" value="1"/>
</dbReference>
<proteinExistence type="inferred from homology"/>
<evidence type="ECO:0000256" key="15">
    <source>
        <dbReference type="ARBA" id="ARBA00023204"/>
    </source>
</evidence>
<dbReference type="SUPFAM" id="SSF68906">
    <property type="entry name" value="SAP domain"/>
    <property type="match status" value="1"/>
</dbReference>
<dbReference type="GO" id="GO:0016787">
    <property type="term" value="F:hydrolase activity"/>
    <property type="evidence" value="ECO:0007669"/>
    <property type="project" value="UniProtKB-KW"/>
</dbReference>
<dbReference type="SUPFAM" id="SSF53300">
    <property type="entry name" value="vWA-like"/>
    <property type="match status" value="1"/>
</dbReference>
<evidence type="ECO:0000256" key="3">
    <source>
        <dbReference type="ARBA" id="ARBA00005240"/>
    </source>
</evidence>
<keyword evidence="14" id="KW-0233">DNA recombination</keyword>
<name>A0A067MJH5_BOTB1</name>
<dbReference type="PANTHER" id="PTHR12604:SF2">
    <property type="entry name" value="X-RAY REPAIR CROSS-COMPLEMENTING PROTEIN 6"/>
    <property type="match status" value="1"/>
</dbReference>
<evidence type="ECO:0000256" key="7">
    <source>
        <dbReference type="ARBA" id="ARBA00022741"/>
    </source>
</evidence>
<keyword evidence="12" id="KW-0779">Telomere</keyword>
<evidence type="ECO:0000256" key="16">
    <source>
        <dbReference type="ARBA" id="ARBA00023242"/>
    </source>
</evidence>
<evidence type="ECO:0000256" key="11">
    <source>
        <dbReference type="ARBA" id="ARBA00022840"/>
    </source>
</evidence>
<gene>
    <name evidence="19" type="ORF">BOTBODRAFT_55052</name>
</gene>
<keyword evidence="20" id="KW-1185">Reference proteome</keyword>
<keyword evidence="13" id="KW-0238">DNA-binding</keyword>
<dbReference type="EC" id="3.6.4.12" evidence="4"/>
<protein>
    <recommendedName>
        <fullName evidence="5">ATP-dependent DNA helicase II subunit 1</fullName>
        <ecNumber evidence="4">3.6.4.12</ecNumber>
    </recommendedName>
    <alternativeName>
        <fullName evidence="17">ATP-dependent DNA helicase II subunit Ku70</fullName>
    </alternativeName>
</protein>
<dbReference type="Gene3D" id="1.10.720.30">
    <property type="entry name" value="SAP domain"/>
    <property type="match status" value="1"/>
</dbReference>
<evidence type="ECO:0000256" key="5">
    <source>
        <dbReference type="ARBA" id="ARBA00021796"/>
    </source>
</evidence>
<dbReference type="FunCoup" id="A0A067MJH5">
    <property type="interactions" value="660"/>
</dbReference>
<dbReference type="AlphaFoldDB" id="A0A067MJH5"/>
<comment type="subcellular location">
    <subcellularLocation>
        <location evidence="2">Chromosome</location>
        <location evidence="2">Telomere</location>
    </subcellularLocation>
    <subcellularLocation>
        <location evidence="1">Nucleus</location>
    </subcellularLocation>
</comment>
<dbReference type="PROSITE" id="PS50800">
    <property type="entry name" value="SAP"/>
    <property type="match status" value="1"/>
</dbReference>
<evidence type="ECO:0000256" key="4">
    <source>
        <dbReference type="ARBA" id="ARBA00012551"/>
    </source>
</evidence>
<dbReference type="FunFam" id="2.40.290.10:FF:000001">
    <property type="entry name" value="X-ray repair cross complementing 6"/>
    <property type="match status" value="1"/>
</dbReference>
<keyword evidence="6" id="KW-0158">Chromosome</keyword>
<dbReference type="Pfam" id="PF03731">
    <property type="entry name" value="Ku_N"/>
    <property type="match status" value="1"/>
</dbReference>
<dbReference type="Pfam" id="PF02735">
    <property type="entry name" value="Ku"/>
    <property type="match status" value="1"/>
</dbReference>
<dbReference type="InterPro" id="IPR003034">
    <property type="entry name" value="SAP_dom"/>
</dbReference>
<dbReference type="InParanoid" id="A0A067MJH5"/>
<dbReference type="EMBL" id="KL198035">
    <property type="protein sequence ID" value="KDQ14845.1"/>
    <property type="molecule type" value="Genomic_DNA"/>
</dbReference>
<keyword evidence="16" id="KW-0539">Nucleus</keyword>
<dbReference type="InterPro" id="IPR005161">
    <property type="entry name" value="Ku_N"/>
</dbReference>
<dbReference type="GO" id="GO:0005524">
    <property type="term" value="F:ATP binding"/>
    <property type="evidence" value="ECO:0007669"/>
    <property type="project" value="UniProtKB-KW"/>
</dbReference>
<dbReference type="GO" id="GO:0006303">
    <property type="term" value="P:double-strand break repair via nonhomologous end joining"/>
    <property type="evidence" value="ECO:0007669"/>
    <property type="project" value="InterPro"/>
</dbReference>
<dbReference type="GO" id="GO:0043564">
    <property type="term" value="C:Ku70:Ku80 complex"/>
    <property type="evidence" value="ECO:0007669"/>
    <property type="project" value="InterPro"/>
</dbReference>
<sequence length="648" mass="73202">MASYTDWNFSAEDDEEELEEYGYVSAARDAILFCINVTQSMHDSEDGDKSPLYQVLQAAMELQKRKVVFGPGDSIGILLFNTMESKTAFANSGDILEFSQLHQAVSQINAPTIKELRNLLNDAEEDPSILREQFRALDKGSIPLGQVLNHCSYVLRDGAPKTSIKRIFFITDDDDPHPSHRQLRLAAKTNYRDLLEAGITVVPFYLSRPGKEFDPSKFYADVFSRPDDFATEEENEASPAITDISTGFSQLLEEMKIREIPKRSLFNIPLILGEGFVIGVKGYGLVTEQKKGQYKYFANMGRTMEEVTSKTIYVDEEQETEVEKDQIIYGLEFGKGGAEGADEAGDGDANEEQDEYAQNRIEVKNKVFFSMAQMRSLRTFDIEPSIKLLGFKDKDELRFEDNVKHSYFIYPNEDAYIGSIRTFSALLKSTHAKEKIGFALAVLRRNTTPVFCALLPQAEAFNDQGVQQDPPGFHLIPLPYADDIRNPPVEKSIQCSTEEIDAASGFIGKLMGKKGYAPDAFLNPALDLHYKYLQATAFEEEFNPHANFSDETIPNYDRIHARANTFIHEWKRLLQQSEQANTMVPTAVKRKAAVSVDEALIRSFYEDGKLIKFRNDELKAFLSQHSLPVSGKKADLIQRIEDYFASHP</sequence>
<evidence type="ECO:0000256" key="8">
    <source>
        <dbReference type="ARBA" id="ARBA00022763"/>
    </source>
</evidence>
<evidence type="ECO:0000256" key="13">
    <source>
        <dbReference type="ARBA" id="ARBA00023125"/>
    </source>
</evidence>
<dbReference type="SMART" id="SM00513">
    <property type="entry name" value="SAP"/>
    <property type="match status" value="1"/>
</dbReference>
<keyword evidence="7" id="KW-0547">Nucleotide-binding</keyword>
<dbReference type="GO" id="GO:0003684">
    <property type="term" value="F:damaged DNA binding"/>
    <property type="evidence" value="ECO:0007669"/>
    <property type="project" value="InterPro"/>
</dbReference>
<dbReference type="CDD" id="cd00788">
    <property type="entry name" value="KU70"/>
    <property type="match status" value="1"/>
</dbReference>
<reference evidence="20" key="1">
    <citation type="journal article" date="2014" name="Proc. Natl. Acad. Sci. U.S.A.">
        <title>Extensive sampling of basidiomycete genomes demonstrates inadequacy of the white-rot/brown-rot paradigm for wood decay fungi.</title>
        <authorList>
            <person name="Riley R."/>
            <person name="Salamov A.A."/>
            <person name="Brown D.W."/>
            <person name="Nagy L.G."/>
            <person name="Floudas D."/>
            <person name="Held B.W."/>
            <person name="Levasseur A."/>
            <person name="Lombard V."/>
            <person name="Morin E."/>
            <person name="Otillar R."/>
            <person name="Lindquist E.A."/>
            <person name="Sun H."/>
            <person name="LaButti K.M."/>
            <person name="Schmutz J."/>
            <person name="Jabbour D."/>
            <person name="Luo H."/>
            <person name="Baker S.E."/>
            <person name="Pisabarro A.G."/>
            <person name="Walton J.D."/>
            <person name="Blanchette R.A."/>
            <person name="Henrissat B."/>
            <person name="Martin F."/>
            <person name="Cullen D."/>
            <person name="Hibbett D.S."/>
            <person name="Grigoriev I.V."/>
        </authorList>
    </citation>
    <scope>NUCLEOTIDE SEQUENCE [LARGE SCALE GENOMIC DNA]</scope>
    <source>
        <strain evidence="20">FD-172 SS1</strain>
    </source>
</reference>
<organism evidence="19 20">
    <name type="scientific">Botryobasidium botryosum (strain FD-172 SS1)</name>
    <dbReference type="NCBI Taxonomy" id="930990"/>
    <lineage>
        <taxon>Eukaryota</taxon>
        <taxon>Fungi</taxon>
        <taxon>Dikarya</taxon>
        <taxon>Basidiomycota</taxon>
        <taxon>Agaricomycotina</taxon>
        <taxon>Agaricomycetes</taxon>
        <taxon>Cantharellales</taxon>
        <taxon>Botryobasidiaceae</taxon>
        <taxon>Botryobasidium</taxon>
    </lineage>
</organism>
<dbReference type="GO" id="GO:0042162">
    <property type="term" value="F:telomeric DNA binding"/>
    <property type="evidence" value="ECO:0007669"/>
    <property type="project" value="InterPro"/>
</dbReference>
<keyword evidence="10" id="KW-0347">Helicase</keyword>
<dbReference type="InterPro" id="IPR016194">
    <property type="entry name" value="SPOC-like_C_dom_sf"/>
</dbReference>
<dbReference type="PANTHER" id="PTHR12604">
    <property type="entry name" value="KU AUTOANTIGEN DNA HELICASE"/>
    <property type="match status" value="1"/>
</dbReference>
<dbReference type="InterPro" id="IPR006165">
    <property type="entry name" value="Ku70"/>
</dbReference>
<evidence type="ECO:0000256" key="17">
    <source>
        <dbReference type="ARBA" id="ARBA00031811"/>
    </source>
</evidence>
<dbReference type="InterPro" id="IPR027388">
    <property type="entry name" value="Ku70_bridge/pillars_dom_sf"/>
</dbReference>
<dbReference type="Pfam" id="PF03730">
    <property type="entry name" value="Ku_C"/>
    <property type="match status" value="1"/>
</dbReference>
<keyword evidence="15" id="KW-0234">DNA repair</keyword>
<dbReference type="Pfam" id="PF02037">
    <property type="entry name" value="SAP"/>
    <property type="match status" value="1"/>
</dbReference>
<dbReference type="InterPro" id="IPR036361">
    <property type="entry name" value="SAP_dom_sf"/>
</dbReference>
<dbReference type="GO" id="GO:0003678">
    <property type="term" value="F:DNA helicase activity"/>
    <property type="evidence" value="ECO:0007669"/>
    <property type="project" value="UniProtKB-EC"/>
</dbReference>
<feature type="domain" description="SAP" evidence="18">
    <location>
        <begin position="610"/>
        <end position="644"/>
    </location>
</feature>
<evidence type="ECO:0000256" key="12">
    <source>
        <dbReference type="ARBA" id="ARBA00022895"/>
    </source>
</evidence>
<dbReference type="Gene3D" id="3.40.50.410">
    <property type="entry name" value="von Willebrand factor, type A domain"/>
    <property type="match status" value="1"/>
</dbReference>
<dbReference type="STRING" id="930990.A0A067MJH5"/>
<dbReference type="PIRSF" id="PIRSF003033">
    <property type="entry name" value="Ku70"/>
    <property type="match status" value="1"/>
</dbReference>
<evidence type="ECO:0000256" key="9">
    <source>
        <dbReference type="ARBA" id="ARBA00022801"/>
    </source>
</evidence>
<dbReference type="Gene3D" id="1.10.1600.10">
    <property type="match status" value="1"/>
</dbReference>
<dbReference type="InterPro" id="IPR047087">
    <property type="entry name" value="KU70_core_dom"/>
</dbReference>
<dbReference type="GO" id="GO:0003690">
    <property type="term" value="F:double-stranded DNA binding"/>
    <property type="evidence" value="ECO:0007669"/>
    <property type="project" value="TreeGrafter"/>
</dbReference>
<dbReference type="GO" id="GO:0000723">
    <property type="term" value="P:telomere maintenance"/>
    <property type="evidence" value="ECO:0007669"/>
    <property type="project" value="InterPro"/>
</dbReference>
<evidence type="ECO:0000313" key="19">
    <source>
        <dbReference type="EMBL" id="KDQ14845.1"/>
    </source>
</evidence>